<proteinExistence type="inferred from homology"/>
<feature type="chain" id="PRO_5045699590" evidence="7">
    <location>
        <begin position="47"/>
        <end position="1242"/>
    </location>
</feature>
<dbReference type="GO" id="GO:0008233">
    <property type="term" value="F:peptidase activity"/>
    <property type="evidence" value="ECO:0007669"/>
    <property type="project" value="UniProtKB-KW"/>
</dbReference>
<dbReference type="SUPFAM" id="SSF52743">
    <property type="entry name" value="Subtilisin-like"/>
    <property type="match status" value="1"/>
</dbReference>
<feature type="active site" description="Charge relay system" evidence="5">
    <location>
        <position position="281"/>
    </location>
</feature>
<dbReference type="CDD" id="cd07487">
    <property type="entry name" value="Peptidases_S8_1"/>
    <property type="match status" value="1"/>
</dbReference>
<evidence type="ECO:0000256" key="2">
    <source>
        <dbReference type="ARBA" id="ARBA00022670"/>
    </source>
</evidence>
<dbReference type="Gene3D" id="3.40.50.200">
    <property type="entry name" value="Peptidase S8/S53 domain"/>
    <property type="match status" value="1"/>
</dbReference>
<evidence type="ECO:0000259" key="8">
    <source>
        <dbReference type="Pfam" id="PF00082"/>
    </source>
</evidence>
<comment type="caution">
    <text evidence="9">The sequence shown here is derived from an EMBL/GenBank/DDBJ whole genome shotgun (WGS) entry which is preliminary data.</text>
</comment>
<evidence type="ECO:0000256" key="1">
    <source>
        <dbReference type="ARBA" id="ARBA00011073"/>
    </source>
</evidence>
<dbReference type="InterPro" id="IPR015500">
    <property type="entry name" value="Peptidase_S8_subtilisin-rel"/>
</dbReference>
<dbReference type="InterPro" id="IPR046450">
    <property type="entry name" value="PA_dom_sf"/>
</dbReference>
<evidence type="ECO:0000256" key="4">
    <source>
        <dbReference type="ARBA" id="ARBA00022825"/>
    </source>
</evidence>
<feature type="signal peptide" evidence="7">
    <location>
        <begin position="1"/>
        <end position="46"/>
    </location>
</feature>
<gene>
    <name evidence="9" type="ORF">EV644_106329</name>
</gene>
<evidence type="ECO:0000256" key="5">
    <source>
        <dbReference type="PROSITE-ProRule" id="PRU01240"/>
    </source>
</evidence>
<dbReference type="GO" id="GO:0006508">
    <property type="term" value="P:proteolysis"/>
    <property type="evidence" value="ECO:0007669"/>
    <property type="project" value="UniProtKB-KW"/>
</dbReference>
<keyword evidence="3 5" id="KW-0378">Hydrolase</keyword>
<dbReference type="InterPro" id="IPR000209">
    <property type="entry name" value="Peptidase_S8/S53_dom"/>
</dbReference>
<protein>
    <submittedName>
        <fullName evidence="9">Subtilisin family serine protease</fullName>
    </submittedName>
</protein>
<dbReference type="Gene3D" id="3.50.30.30">
    <property type="match status" value="1"/>
</dbReference>
<keyword evidence="10" id="KW-1185">Reference proteome</keyword>
<dbReference type="PROSITE" id="PS00138">
    <property type="entry name" value="SUBTILASE_SER"/>
    <property type="match status" value="1"/>
</dbReference>
<feature type="compositionally biased region" description="Polar residues" evidence="6">
    <location>
        <begin position="57"/>
        <end position="72"/>
    </location>
</feature>
<evidence type="ECO:0000256" key="3">
    <source>
        <dbReference type="ARBA" id="ARBA00022801"/>
    </source>
</evidence>
<feature type="active site" description="Charge relay system" evidence="5">
    <location>
        <position position="249"/>
    </location>
</feature>
<evidence type="ECO:0000256" key="6">
    <source>
        <dbReference type="SAM" id="MobiDB-lite"/>
    </source>
</evidence>
<dbReference type="PROSITE" id="PS51892">
    <property type="entry name" value="SUBTILASE"/>
    <property type="match status" value="1"/>
</dbReference>
<dbReference type="InterPro" id="IPR036852">
    <property type="entry name" value="Peptidase_S8/S53_dom_sf"/>
</dbReference>
<dbReference type="EMBL" id="SLWM01000006">
    <property type="protein sequence ID" value="TCO23021.1"/>
    <property type="molecule type" value="Genomic_DNA"/>
</dbReference>
<evidence type="ECO:0000256" key="7">
    <source>
        <dbReference type="SAM" id="SignalP"/>
    </source>
</evidence>
<dbReference type="PANTHER" id="PTHR43806:SF65">
    <property type="entry name" value="SERINE PROTEASE APRX"/>
    <property type="match status" value="1"/>
</dbReference>
<keyword evidence="2 5" id="KW-0645">Protease</keyword>
<dbReference type="PANTHER" id="PTHR43806">
    <property type="entry name" value="PEPTIDASE S8"/>
    <property type="match status" value="1"/>
</dbReference>
<feature type="domain" description="Peptidase S8/S53" evidence="8">
    <location>
        <begin position="240"/>
        <end position="497"/>
    </location>
</feature>
<keyword evidence="7" id="KW-0732">Signal</keyword>
<comment type="similarity">
    <text evidence="1 5">Belongs to the peptidase S8 family.</text>
</comment>
<organism evidence="9 10">
    <name type="scientific">Kribbella orskensis</name>
    <dbReference type="NCBI Taxonomy" id="2512216"/>
    <lineage>
        <taxon>Bacteria</taxon>
        <taxon>Bacillati</taxon>
        <taxon>Actinomycetota</taxon>
        <taxon>Actinomycetes</taxon>
        <taxon>Propionibacteriales</taxon>
        <taxon>Kribbellaceae</taxon>
        <taxon>Kribbella</taxon>
    </lineage>
</organism>
<dbReference type="InterPro" id="IPR023828">
    <property type="entry name" value="Peptidase_S8_Ser-AS"/>
</dbReference>
<name>A0ABY2BL30_9ACTN</name>
<evidence type="ECO:0000313" key="10">
    <source>
        <dbReference type="Proteomes" id="UP000295818"/>
    </source>
</evidence>
<dbReference type="Pfam" id="PF00082">
    <property type="entry name" value="Peptidase_S8"/>
    <property type="match status" value="1"/>
</dbReference>
<feature type="region of interest" description="Disordered" evidence="6">
    <location>
        <begin position="50"/>
        <end position="72"/>
    </location>
</feature>
<dbReference type="Proteomes" id="UP000295818">
    <property type="component" value="Unassembled WGS sequence"/>
</dbReference>
<dbReference type="InterPro" id="IPR050131">
    <property type="entry name" value="Peptidase_S8_subtilisin-like"/>
</dbReference>
<keyword evidence="4 5" id="KW-0720">Serine protease</keyword>
<dbReference type="PRINTS" id="PR00723">
    <property type="entry name" value="SUBTILISIN"/>
</dbReference>
<evidence type="ECO:0000313" key="9">
    <source>
        <dbReference type="EMBL" id="TCO23021.1"/>
    </source>
</evidence>
<accession>A0ABY2BL30</accession>
<feature type="active site" description="Charge relay system" evidence="5">
    <location>
        <position position="456"/>
    </location>
</feature>
<reference evidence="9 10" key="1">
    <citation type="journal article" date="2015" name="Stand. Genomic Sci.">
        <title>Genomic Encyclopedia of Bacterial and Archaeal Type Strains, Phase III: the genomes of soil and plant-associated and newly described type strains.</title>
        <authorList>
            <person name="Whitman W.B."/>
            <person name="Woyke T."/>
            <person name="Klenk H.P."/>
            <person name="Zhou Y."/>
            <person name="Lilburn T.G."/>
            <person name="Beck B.J."/>
            <person name="De Vos P."/>
            <person name="Vandamme P."/>
            <person name="Eisen J.A."/>
            <person name="Garrity G."/>
            <person name="Hugenholtz P."/>
            <person name="Kyrpides N.C."/>
        </authorList>
    </citation>
    <scope>NUCLEOTIDE SEQUENCE [LARGE SCALE GENOMIC DNA]</scope>
    <source>
        <strain evidence="9 10">VKM Ac-2538</strain>
    </source>
</reference>
<sequence length="1242" mass="131140">MSAAMASRPSGHRKVPLMRPSRPAARLISAVTVGALLASTVAAAFAANPSAGGADNGTGTTSSARATPGASTHRITLVTGDVAELTVTAAGQRSARLVDGGNYYLGDFDDELTLVPVAAYPMLVEGRLDRRLFNLTQLVAQGYDDASTPNLPMLLTASATTRSAPPAPAAATPRLTLASVGTTAVTVQKSRAKEFWNGVKGNNLRSNVGKIWLDGRTRATLDHSTKQIGAQAAWQAGYDGRGVKVAVLDTGYDQNHPDLKKQVVESQSFVPDQAVQDEHGHGTHTASIVAGLGTASAGQRKGVAPGAQLLIGKVLDNSGSGLDSEAIAGMEWAVQQGAKVISMSLGGLPSDGTDPMSEAVDRLSASSDALFVVAAGNSGMEETVGTPGAAEAALTVGAVDRDDRLAAFSSRGPRLGDGALKPEVTAPGVEIVAARAAGTEQGHEVGEYYTALSGTSMATPHVAGAAAILAQRHPEWTGEQLKSALAATAVPGKGATPVQQGLGRIDIQKALDPKVLPDTANLFFGDTSWTGSAPKPVARKVAYQNNSRSVVTLDLSVDAKSPGGVHPALRVSPARLTIAPGGSASVTVTLDLAKTQPAKYSGELVARDRGTAYRTGLGFAAGGRLNQVTVKAIDRDGRPAAPTAFGFSGVQLWNLDTGDVNAVIFDENGSRTLDVPTGRYSVMTFVMGGDEIGWTDSLALLGDPEARVTADRTFTFDARKANKVTVKTPQRADTKSVGIAWHRKAGDRDAVSGWGFGREIADQVYVQDFGKVADGNFQVVQRWDLAQPRFTADVSGPGGFRLPTLDEGSFRTTYVGNEKLALVNGGDGTPAELQAARGKIVLIRWRDPDQTLAQIQAAKDAGAKVVFLYNEQPGFWSDGADIGIPVYLLRAAQGATLLKLLKQREVTLQLAGLLDSTYRYDLAIGPSVVKGPLTYDFARLRPAAVTTKYNRNDAWFSHIDQRTAHLPGLATGLSSTRTVNGPVVRTDYLASDVGGVTWDEKTAAGEWNESGFEYSLGRSYRPNEKVTRDWWDSIARPAIPDAGGNEADGLPAARFENALRVAIPQYVNGDRSIYGWSDARGDQTSLTLSSNGKTLGSKDWSVAQFPVPAKTAWYDLTLDVKRADDTWATTSTATHTQWHFVSGTAKSRAVLPLVQVDYKLTGNTLELRPGYQPGVRGVGWFRTEAELSSDGGKTWKPLALRGFGRLTARIPAAKGDVTLRVMAKDRAGNSITQTIEKPWATN</sequence>
<dbReference type="SUPFAM" id="SSF52025">
    <property type="entry name" value="PA domain"/>
    <property type="match status" value="1"/>
</dbReference>